<protein>
    <submittedName>
        <fullName evidence="8">ComEC/Rec2 family competence protein</fullName>
    </submittedName>
</protein>
<gene>
    <name evidence="8" type="ORF">IAB75_01860</name>
</gene>
<feature type="transmembrane region" description="Helical" evidence="6">
    <location>
        <begin position="32"/>
        <end position="54"/>
    </location>
</feature>
<evidence type="ECO:0000313" key="8">
    <source>
        <dbReference type="EMBL" id="MBO8482853.1"/>
    </source>
</evidence>
<dbReference type="PANTHER" id="PTHR30619">
    <property type="entry name" value="DNA INTERNALIZATION/COMPETENCE PROTEIN COMEC/REC2"/>
    <property type="match status" value="1"/>
</dbReference>
<sequence>MKGEGKELTDFALLFTAGAAAGLFMAPEYGQAHTAAVISFFASVSLALYPALILKKTNHGEIRNDILVPYMLRAAFFCTGLYCACISALSEGFTGDAGGQWFLQAAAGRSASRLKAIIGSIPFRDRESNALILALITGDKTELPTQISTSFRISGASHILALSGMHLGVVYIILSRVFSVIGNSPAATRARSAMTIAVAGFYTMMTGAGASIVRAFLFITLNETARCTGRKRLPMNVFSAALIIQAALSPEVLGSVSFQLSYLAMAGIYILYPKMQKWYKEPQAKKTGNPLWRQINNVRPMKRLWDMAAMSISCQIFTAPAAWYYFGTFPPYFLITNLIAVPLSTAAINLSIPVIILWPLGLCPDILIEADNAVIRAMCKSLEIISGL</sequence>
<comment type="subcellular location">
    <subcellularLocation>
        <location evidence="1">Cell membrane</location>
        <topology evidence="1">Multi-pass membrane protein</topology>
    </subcellularLocation>
</comment>
<reference evidence="8" key="2">
    <citation type="journal article" date="2021" name="PeerJ">
        <title>Extensive microbial diversity within the chicken gut microbiome revealed by metagenomics and culture.</title>
        <authorList>
            <person name="Gilroy R."/>
            <person name="Ravi A."/>
            <person name="Getino M."/>
            <person name="Pursley I."/>
            <person name="Horton D.L."/>
            <person name="Alikhan N.F."/>
            <person name="Baker D."/>
            <person name="Gharbi K."/>
            <person name="Hall N."/>
            <person name="Watson M."/>
            <person name="Adriaenssens E.M."/>
            <person name="Foster-Nyarko E."/>
            <person name="Jarju S."/>
            <person name="Secka A."/>
            <person name="Antonio M."/>
            <person name="Oren A."/>
            <person name="Chaudhuri R.R."/>
            <person name="La Ragione R."/>
            <person name="Hildebrand F."/>
            <person name="Pallen M.J."/>
        </authorList>
    </citation>
    <scope>NUCLEOTIDE SEQUENCE</scope>
    <source>
        <strain evidence="8">G3-8215</strain>
    </source>
</reference>
<evidence type="ECO:0000256" key="3">
    <source>
        <dbReference type="ARBA" id="ARBA00022692"/>
    </source>
</evidence>
<dbReference type="PANTHER" id="PTHR30619:SF1">
    <property type="entry name" value="RECOMBINATION PROTEIN 2"/>
    <property type="match status" value="1"/>
</dbReference>
<feature type="domain" description="ComEC/Rec2-related protein" evidence="7">
    <location>
        <begin position="135"/>
        <end position="386"/>
    </location>
</feature>
<evidence type="ECO:0000313" key="9">
    <source>
        <dbReference type="Proteomes" id="UP000725002"/>
    </source>
</evidence>
<reference evidence="8" key="1">
    <citation type="submission" date="2020-10" db="EMBL/GenBank/DDBJ databases">
        <authorList>
            <person name="Gilroy R."/>
        </authorList>
    </citation>
    <scope>NUCLEOTIDE SEQUENCE</scope>
    <source>
        <strain evidence="8">G3-8215</strain>
    </source>
</reference>
<feature type="transmembrane region" description="Helical" evidence="6">
    <location>
        <begin position="332"/>
        <end position="358"/>
    </location>
</feature>
<dbReference type="InterPro" id="IPR004477">
    <property type="entry name" value="ComEC_N"/>
</dbReference>
<keyword evidence="3 6" id="KW-0812">Transmembrane</keyword>
<evidence type="ECO:0000259" key="7">
    <source>
        <dbReference type="Pfam" id="PF03772"/>
    </source>
</evidence>
<feature type="transmembrane region" description="Helical" evidence="6">
    <location>
        <begin position="193"/>
        <end position="221"/>
    </location>
</feature>
<dbReference type="NCBIfam" id="TIGR00360">
    <property type="entry name" value="ComEC_N-term"/>
    <property type="match status" value="1"/>
</dbReference>
<feature type="transmembrane region" description="Helical" evidence="6">
    <location>
        <begin position="159"/>
        <end position="181"/>
    </location>
</feature>
<dbReference type="Proteomes" id="UP000725002">
    <property type="component" value="Unassembled WGS sequence"/>
</dbReference>
<dbReference type="GO" id="GO:0005886">
    <property type="term" value="C:plasma membrane"/>
    <property type="evidence" value="ECO:0007669"/>
    <property type="project" value="UniProtKB-SubCell"/>
</dbReference>
<comment type="caution">
    <text evidence="8">The sequence shown here is derived from an EMBL/GenBank/DDBJ whole genome shotgun (WGS) entry which is preliminary data.</text>
</comment>
<keyword evidence="2" id="KW-1003">Cell membrane</keyword>
<keyword evidence="5 6" id="KW-0472">Membrane</keyword>
<dbReference type="AlphaFoldDB" id="A0A940DT35"/>
<name>A0A940DT35_9BACT</name>
<keyword evidence="4 6" id="KW-1133">Transmembrane helix</keyword>
<dbReference type="EMBL" id="JADILV010000012">
    <property type="protein sequence ID" value="MBO8482853.1"/>
    <property type="molecule type" value="Genomic_DNA"/>
</dbReference>
<feature type="transmembrane region" description="Helical" evidence="6">
    <location>
        <begin position="304"/>
        <end position="326"/>
    </location>
</feature>
<evidence type="ECO:0000256" key="6">
    <source>
        <dbReference type="SAM" id="Phobius"/>
    </source>
</evidence>
<evidence type="ECO:0000256" key="5">
    <source>
        <dbReference type="ARBA" id="ARBA00023136"/>
    </source>
</evidence>
<evidence type="ECO:0000256" key="2">
    <source>
        <dbReference type="ARBA" id="ARBA00022475"/>
    </source>
</evidence>
<proteinExistence type="predicted"/>
<evidence type="ECO:0000256" key="1">
    <source>
        <dbReference type="ARBA" id="ARBA00004651"/>
    </source>
</evidence>
<feature type="transmembrane region" description="Helical" evidence="6">
    <location>
        <begin position="256"/>
        <end position="272"/>
    </location>
</feature>
<evidence type="ECO:0000256" key="4">
    <source>
        <dbReference type="ARBA" id="ARBA00022989"/>
    </source>
</evidence>
<organism evidence="8 9">
    <name type="scientific">Candidatus Cryptobacteroides avicola</name>
    <dbReference type="NCBI Taxonomy" id="2840757"/>
    <lineage>
        <taxon>Bacteria</taxon>
        <taxon>Pseudomonadati</taxon>
        <taxon>Bacteroidota</taxon>
        <taxon>Bacteroidia</taxon>
        <taxon>Bacteroidales</taxon>
        <taxon>Candidatus Cryptobacteroides</taxon>
    </lineage>
</organism>
<accession>A0A940DT35</accession>
<dbReference type="Pfam" id="PF03772">
    <property type="entry name" value="Competence"/>
    <property type="match status" value="1"/>
</dbReference>
<dbReference type="InterPro" id="IPR052159">
    <property type="entry name" value="Competence_DNA_uptake"/>
</dbReference>